<dbReference type="Pfam" id="PF00084">
    <property type="entry name" value="Sushi"/>
    <property type="match status" value="1"/>
</dbReference>
<keyword evidence="2 5" id="KW-0245">EGF-like domain</keyword>
<dbReference type="GO" id="GO:0005112">
    <property type="term" value="F:Notch binding"/>
    <property type="evidence" value="ECO:0007669"/>
    <property type="project" value="TreeGrafter"/>
</dbReference>
<dbReference type="GO" id="GO:0007219">
    <property type="term" value="P:Notch signaling pathway"/>
    <property type="evidence" value="ECO:0007669"/>
    <property type="project" value="TreeGrafter"/>
</dbReference>
<evidence type="ECO:0000313" key="7">
    <source>
        <dbReference type="EMBL" id="EKC22626.1"/>
    </source>
</evidence>
<feature type="disulfide bond" evidence="5">
    <location>
        <begin position="137"/>
        <end position="146"/>
    </location>
</feature>
<dbReference type="Gene3D" id="2.60.120.260">
    <property type="entry name" value="Galactose-binding domain-like"/>
    <property type="match status" value="1"/>
</dbReference>
<dbReference type="CDD" id="cd00054">
    <property type="entry name" value="EGF_CA"/>
    <property type="match status" value="2"/>
</dbReference>
<gene>
    <name evidence="7" type="ORF">CGI_10001867</name>
</gene>
<dbReference type="GO" id="GO:0005509">
    <property type="term" value="F:calcium ion binding"/>
    <property type="evidence" value="ECO:0007669"/>
    <property type="project" value="InterPro"/>
</dbReference>
<dbReference type="Gene3D" id="2.10.70.10">
    <property type="entry name" value="Complement Module, domain 1"/>
    <property type="match status" value="1"/>
</dbReference>
<dbReference type="Gene3D" id="2.10.25.10">
    <property type="entry name" value="Laminin"/>
    <property type="match status" value="2"/>
</dbReference>
<dbReference type="InterPro" id="IPR009030">
    <property type="entry name" value="Growth_fac_rcpt_cys_sf"/>
</dbReference>
<dbReference type="InterPro" id="IPR001881">
    <property type="entry name" value="EGF-like_Ca-bd_dom"/>
</dbReference>
<evidence type="ECO:0000256" key="6">
    <source>
        <dbReference type="PROSITE-ProRule" id="PRU00302"/>
    </source>
</evidence>
<dbReference type="InterPro" id="IPR000742">
    <property type="entry name" value="EGF"/>
</dbReference>
<dbReference type="FunFam" id="2.10.25.10:FF:000471">
    <property type="entry name" value="Protein lin-12"/>
    <property type="match status" value="1"/>
</dbReference>
<dbReference type="PANTHER" id="PTHR12916:SF9">
    <property type="entry name" value="NEUROGENIC LOCUS NOTCH HOMOLOG PROTEIN 1-RELATED"/>
    <property type="match status" value="1"/>
</dbReference>
<dbReference type="EMBL" id="JH817342">
    <property type="protein sequence ID" value="EKC22626.1"/>
    <property type="molecule type" value="Genomic_DNA"/>
</dbReference>
<sequence>MVKKEVAETVHLTLNCGIPDQKGINLNTTRREDAIGLRRRIHASCADGYSKSGSGRLNCQSNGEWKYNIVCEDIDECQNDPCLNGATCTNTPGSYNCTCDDGWTGIVCNEDINECLDNPCHNGGTCSNNAGSFECTCAGGFIEALCNEVLPNIALGKPAKQSSTFLDYNAAYAVDGNRGTDLVVDKCAHTGDGDTNLWWRVDLQAVFTITSVRILNRGMDRFETGRRTEG</sequence>
<dbReference type="SUPFAM" id="SSF49785">
    <property type="entry name" value="Galactose-binding domain-like"/>
    <property type="match status" value="1"/>
</dbReference>
<organism evidence="7">
    <name type="scientific">Magallana gigas</name>
    <name type="common">Pacific oyster</name>
    <name type="synonym">Crassostrea gigas</name>
    <dbReference type="NCBI Taxonomy" id="29159"/>
    <lineage>
        <taxon>Eukaryota</taxon>
        <taxon>Metazoa</taxon>
        <taxon>Spiralia</taxon>
        <taxon>Lophotrochozoa</taxon>
        <taxon>Mollusca</taxon>
        <taxon>Bivalvia</taxon>
        <taxon>Autobranchia</taxon>
        <taxon>Pteriomorphia</taxon>
        <taxon>Ostreida</taxon>
        <taxon>Ostreoidea</taxon>
        <taxon>Ostreidae</taxon>
        <taxon>Magallana</taxon>
    </lineage>
</organism>
<keyword evidence="6" id="KW-0768">Sushi</keyword>
<keyword evidence="3" id="KW-0677">Repeat</keyword>
<evidence type="ECO:0000256" key="4">
    <source>
        <dbReference type="ARBA" id="ARBA00023157"/>
    </source>
</evidence>
<dbReference type="PROSITE" id="PS00022">
    <property type="entry name" value="EGF_1"/>
    <property type="match status" value="1"/>
</dbReference>
<evidence type="ECO:0000256" key="1">
    <source>
        <dbReference type="ARBA" id="ARBA00005847"/>
    </source>
</evidence>
<reference evidence="7" key="1">
    <citation type="journal article" date="2012" name="Nature">
        <title>The oyster genome reveals stress adaptation and complexity of shell formation.</title>
        <authorList>
            <person name="Zhang G."/>
            <person name="Fang X."/>
            <person name="Guo X."/>
            <person name="Li L."/>
            <person name="Luo R."/>
            <person name="Xu F."/>
            <person name="Yang P."/>
            <person name="Zhang L."/>
            <person name="Wang X."/>
            <person name="Qi H."/>
            <person name="Xiong Z."/>
            <person name="Que H."/>
            <person name="Xie Y."/>
            <person name="Holland P.W."/>
            <person name="Paps J."/>
            <person name="Zhu Y."/>
            <person name="Wu F."/>
            <person name="Chen Y."/>
            <person name="Wang J."/>
            <person name="Peng C."/>
            <person name="Meng J."/>
            <person name="Yang L."/>
            <person name="Liu J."/>
            <person name="Wen B."/>
            <person name="Zhang N."/>
            <person name="Huang Z."/>
            <person name="Zhu Q."/>
            <person name="Feng Y."/>
            <person name="Mount A."/>
            <person name="Hedgecock D."/>
            <person name="Xu Z."/>
            <person name="Liu Y."/>
            <person name="Domazet-Loso T."/>
            <person name="Du Y."/>
            <person name="Sun X."/>
            <person name="Zhang S."/>
            <person name="Liu B."/>
            <person name="Cheng P."/>
            <person name="Jiang X."/>
            <person name="Li J."/>
            <person name="Fan D."/>
            <person name="Wang W."/>
            <person name="Fu W."/>
            <person name="Wang T."/>
            <person name="Wang B."/>
            <person name="Zhang J."/>
            <person name="Peng Z."/>
            <person name="Li Y."/>
            <person name="Li N."/>
            <person name="Wang J."/>
            <person name="Chen M."/>
            <person name="He Y."/>
            <person name="Tan F."/>
            <person name="Song X."/>
            <person name="Zheng Q."/>
            <person name="Huang R."/>
            <person name="Yang H."/>
            <person name="Du X."/>
            <person name="Chen L."/>
            <person name="Yang M."/>
            <person name="Gaffney P.M."/>
            <person name="Wang S."/>
            <person name="Luo L."/>
            <person name="She Z."/>
            <person name="Ming Y."/>
            <person name="Huang W."/>
            <person name="Zhang S."/>
            <person name="Huang B."/>
            <person name="Zhang Y."/>
            <person name="Qu T."/>
            <person name="Ni P."/>
            <person name="Miao G."/>
            <person name="Wang J."/>
            <person name="Wang Q."/>
            <person name="Steinberg C.E."/>
            <person name="Wang H."/>
            <person name="Li N."/>
            <person name="Qian L."/>
            <person name="Zhang G."/>
            <person name="Li Y."/>
            <person name="Yang H."/>
            <person name="Liu X."/>
            <person name="Wang J."/>
            <person name="Yin Y."/>
            <person name="Wang J."/>
        </authorList>
    </citation>
    <scope>NUCLEOTIDE SEQUENCE [LARGE SCALE GENOMIC DNA]</scope>
    <source>
        <strain evidence="7">05x7-T-G4-1.051#20</strain>
    </source>
</reference>
<name>K1QLX4_MAGGI</name>
<evidence type="ECO:0000256" key="5">
    <source>
        <dbReference type="PROSITE-ProRule" id="PRU00076"/>
    </source>
</evidence>
<feature type="disulfide bond" evidence="6">
    <location>
        <begin position="16"/>
        <end position="59"/>
    </location>
</feature>
<dbReference type="HOGENOM" id="CLU_1205781_0_0_1"/>
<dbReference type="AlphaFoldDB" id="K1QLX4"/>
<dbReference type="PANTHER" id="PTHR12916">
    <property type="entry name" value="CYTOCHROME C OXIDASE POLYPEPTIDE VIC-2"/>
    <property type="match status" value="1"/>
</dbReference>
<comment type="caution">
    <text evidence="5">Lacks conserved residue(s) required for the propagation of feature annotation.</text>
</comment>
<dbReference type="InterPro" id="IPR000152">
    <property type="entry name" value="EGF-type_Asp/Asn_hydroxyl_site"/>
</dbReference>
<feature type="disulfide bond" evidence="5">
    <location>
        <begin position="99"/>
        <end position="108"/>
    </location>
</feature>
<dbReference type="InterPro" id="IPR049883">
    <property type="entry name" value="NOTCH1_EGF-like"/>
</dbReference>
<dbReference type="InterPro" id="IPR018097">
    <property type="entry name" value="EGF_Ca-bd_CS"/>
</dbReference>
<protein>
    <submittedName>
        <fullName evidence="7">Protocadherin Fat 4</fullName>
    </submittedName>
</protein>
<evidence type="ECO:0000256" key="3">
    <source>
        <dbReference type="ARBA" id="ARBA00022737"/>
    </source>
</evidence>
<dbReference type="InterPro" id="IPR000436">
    <property type="entry name" value="Sushi_SCR_CCP_dom"/>
</dbReference>
<accession>K1QLX4</accession>
<dbReference type="FunFam" id="2.10.25.10:FF:000125">
    <property type="entry name" value="Neurogenic locus notch protein-like"/>
    <property type="match status" value="1"/>
</dbReference>
<dbReference type="InterPro" id="IPR008979">
    <property type="entry name" value="Galactose-bd-like_sf"/>
</dbReference>
<dbReference type="Pfam" id="PF00008">
    <property type="entry name" value="EGF"/>
    <property type="match status" value="1"/>
</dbReference>
<proteinExistence type="inferred from homology"/>
<dbReference type="Pfam" id="PF22633">
    <property type="entry name" value="F5_F8_type_C_2"/>
    <property type="match status" value="1"/>
</dbReference>
<dbReference type="SMART" id="SM00181">
    <property type="entry name" value="EGF"/>
    <property type="match status" value="2"/>
</dbReference>
<keyword evidence="4 5" id="KW-1015">Disulfide bond</keyword>
<dbReference type="PROSITE" id="PS01186">
    <property type="entry name" value="EGF_2"/>
    <property type="match status" value="2"/>
</dbReference>
<comment type="similarity">
    <text evidence="1">Belongs to the NOTCH family.</text>
</comment>
<dbReference type="PROSITE" id="PS00010">
    <property type="entry name" value="ASX_HYDROXYL"/>
    <property type="match status" value="2"/>
</dbReference>
<dbReference type="SUPFAM" id="SSF57184">
    <property type="entry name" value="Growth factor receptor domain"/>
    <property type="match status" value="1"/>
</dbReference>
<dbReference type="PRINTS" id="PR00010">
    <property type="entry name" value="EGFBLOOD"/>
</dbReference>
<dbReference type="PROSITE" id="PS50026">
    <property type="entry name" value="EGF_3"/>
    <property type="match status" value="2"/>
</dbReference>
<dbReference type="PROSITE" id="PS01187">
    <property type="entry name" value="EGF_CA"/>
    <property type="match status" value="1"/>
</dbReference>
<dbReference type="Pfam" id="PF07645">
    <property type="entry name" value="EGF_CA"/>
    <property type="match status" value="1"/>
</dbReference>
<dbReference type="InParanoid" id="K1QLX4"/>
<dbReference type="SMART" id="SM00179">
    <property type="entry name" value="EGF_CA"/>
    <property type="match status" value="2"/>
</dbReference>
<dbReference type="PROSITE" id="PS50923">
    <property type="entry name" value="SUSHI"/>
    <property type="match status" value="1"/>
</dbReference>
<evidence type="ECO:0000256" key="2">
    <source>
        <dbReference type="ARBA" id="ARBA00022536"/>
    </source>
</evidence>